<evidence type="ECO:0000256" key="2">
    <source>
        <dbReference type="ARBA" id="ARBA00022676"/>
    </source>
</evidence>
<evidence type="ECO:0000313" key="11">
    <source>
        <dbReference type="Proteomes" id="UP001470288"/>
    </source>
</evidence>
<keyword evidence="5" id="KW-0448">Lipopolysaccharide biosynthesis</keyword>
<protein>
    <submittedName>
        <fullName evidence="10">Glycosyltransferase family 2 protein</fullName>
        <ecNumber evidence="10">2.4.-.-</ecNumber>
    </submittedName>
</protein>
<comment type="caution">
    <text evidence="10">The sequence shown here is derived from an EMBL/GenBank/DDBJ whole genome shotgun (WGS) entry which is preliminary data.</text>
</comment>
<dbReference type="GO" id="GO:0016757">
    <property type="term" value="F:glycosyltransferase activity"/>
    <property type="evidence" value="ECO:0007669"/>
    <property type="project" value="UniProtKB-KW"/>
</dbReference>
<sequence length="329" mass="37652">MLYSVVIPCYRSDQTIEHVVDQTREEMVRLGRANVEFVLVNDCSPDGGKTIQVLRKMAAEHRDVKVIDLARNSGQHNALMAALRHADGDVIIGMDDDGQTHPSQLGKLFETFDQGYDLVYGYYPEKKHNWFRNLGSKFNDLTINMMINKPKDVRTSSYFLVRKFVRDYAIQYKGSYTYLLGLFMRCTQNIASVPIRHFEREVGESGYTLGQLIRLWSSVLGFSVIPLRMASIAGFFFAGVGFIMAIVVFLMKFMRPDMSMGWPSLMCAITFFFGLNFMFLGMIGEYLGRMFLGMNREPQYVIKAMYNVSASAECDVDIDREVNRGEEIF</sequence>
<keyword evidence="4 8" id="KW-0812">Transmembrane</keyword>
<evidence type="ECO:0000256" key="3">
    <source>
        <dbReference type="ARBA" id="ARBA00022679"/>
    </source>
</evidence>
<dbReference type="EC" id="2.4.-.-" evidence="10"/>
<proteinExistence type="predicted"/>
<evidence type="ECO:0000256" key="5">
    <source>
        <dbReference type="ARBA" id="ARBA00022985"/>
    </source>
</evidence>
<keyword evidence="7 8" id="KW-0472">Membrane</keyword>
<dbReference type="InterPro" id="IPR050256">
    <property type="entry name" value="Glycosyltransferase_2"/>
</dbReference>
<dbReference type="PANTHER" id="PTHR48090:SF3">
    <property type="entry name" value="UNDECAPRENYL-PHOSPHATE 4-DEOXY-4-FORMAMIDO-L-ARABINOSE TRANSFERASE"/>
    <property type="match status" value="1"/>
</dbReference>
<organism evidence="10 11">
    <name type="scientific">Hominiventricola aquisgranensis</name>
    <dbReference type="NCBI Taxonomy" id="3133164"/>
    <lineage>
        <taxon>Bacteria</taxon>
        <taxon>Bacillati</taxon>
        <taxon>Bacillota</taxon>
        <taxon>Clostridia</taxon>
        <taxon>Lachnospirales</taxon>
        <taxon>Lachnospiraceae</taxon>
        <taxon>Hominiventricola</taxon>
    </lineage>
</organism>
<keyword evidence="11" id="KW-1185">Reference proteome</keyword>
<feature type="transmembrane region" description="Helical" evidence="8">
    <location>
        <begin position="229"/>
        <end position="250"/>
    </location>
</feature>
<dbReference type="Pfam" id="PF00535">
    <property type="entry name" value="Glycos_transf_2"/>
    <property type="match status" value="1"/>
</dbReference>
<dbReference type="PANTHER" id="PTHR48090">
    <property type="entry name" value="UNDECAPRENYL-PHOSPHATE 4-DEOXY-4-FORMAMIDO-L-ARABINOSE TRANSFERASE-RELATED"/>
    <property type="match status" value="1"/>
</dbReference>
<gene>
    <name evidence="10" type="ORF">WMO62_09285</name>
</gene>
<dbReference type="InterPro" id="IPR001173">
    <property type="entry name" value="Glyco_trans_2-like"/>
</dbReference>
<keyword evidence="2 10" id="KW-0328">Glycosyltransferase</keyword>
<evidence type="ECO:0000256" key="1">
    <source>
        <dbReference type="ARBA" id="ARBA00022475"/>
    </source>
</evidence>
<dbReference type="RefSeq" id="WP_117499918.1">
    <property type="nucleotide sequence ID" value="NZ_JBBMFC010000014.1"/>
</dbReference>
<dbReference type="Gene3D" id="3.90.550.10">
    <property type="entry name" value="Spore Coat Polysaccharide Biosynthesis Protein SpsA, Chain A"/>
    <property type="match status" value="1"/>
</dbReference>
<evidence type="ECO:0000313" key="10">
    <source>
        <dbReference type="EMBL" id="MEQ2579029.1"/>
    </source>
</evidence>
<dbReference type="EMBL" id="JBBMFC010000014">
    <property type="protein sequence ID" value="MEQ2579029.1"/>
    <property type="molecule type" value="Genomic_DNA"/>
</dbReference>
<evidence type="ECO:0000256" key="8">
    <source>
        <dbReference type="SAM" id="Phobius"/>
    </source>
</evidence>
<keyword evidence="1" id="KW-1003">Cell membrane</keyword>
<feature type="transmembrane region" description="Helical" evidence="8">
    <location>
        <begin position="262"/>
        <end position="284"/>
    </location>
</feature>
<name>A0ABV1I339_9FIRM</name>
<evidence type="ECO:0000256" key="4">
    <source>
        <dbReference type="ARBA" id="ARBA00022692"/>
    </source>
</evidence>
<dbReference type="SUPFAM" id="SSF53448">
    <property type="entry name" value="Nucleotide-diphospho-sugar transferases"/>
    <property type="match status" value="1"/>
</dbReference>
<feature type="domain" description="Glycosyltransferase 2-like" evidence="9">
    <location>
        <begin position="4"/>
        <end position="164"/>
    </location>
</feature>
<dbReference type="CDD" id="cd04187">
    <property type="entry name" value="DPM1_like_bac"/>
    <property type="match status" value="1"/>
</dbReference>
<dbReference type="Proteomes" id="UP001470288">
    <property type="component" value="Unassembled WGS sequence"/>
</dbReference>
<dbReference type="InterPro" id="IPR029044">
    <property type="entry name" value="Nucleotide-diphossugar_trans"/>
</dbReference>
<keyword evidence="6 8" id="KW-1133">Transmembrane helix</keyword>
<evidence type="ECO:0000256" key="7">
    <source>
        <dbReference type="ARBA" id="ARBA00023136"/>
    </source>
</evidence>
<accession>A0ABV1I339</accession>
<evidence type="ECO:0000256" key="6">
    <source>
        <dbReference type="ARBA" id="ARBA00022989"/>
    </source>
</evidence>
<keyword evidence="3 10" id="KW-0808">Transferase</keyword>
<evidence type="ECO:0000259" key="9">
    <source>
        <dbReference type="Pfam" id="PF00535"/>
    </source>
</evidence>
<reference evidence="10 11" key="1">
    <citation type="submission" date="2024-03" db="EMBL/GenBank/DDBJ databases">
        <title>Human intestinal bacterial collection.</title>
        <authorList>
            <person name="Pauvert C."/>
            <person name="Hitch T.C.A."/>
            <person name="Clavel T."/>
        </authorList>
    </citation>
    <scope>NUCLEOTIDE SEQUENCE [LARGE SCALE GENOMIC DNA]</scope>
    <source>
        <strain evidence="10 11">CLA-AA-H78B</strain>
    </source>
</reference>